<accession>G3ATR2</accession>
<dbReference type="EMBL" id="GL996505">
    <property type="protein sequence ID" value="EGW30288.1"/>
    <property type="molecule type" value="Genomic_DNA"/>
</dbReference>
<evidence type="ECO:0000259" key="10">
    <source>
        <dbReference type="Pfam" id="PF07731"/>
    </source>
</evidence>
<dbReference type="InterPro" id="IPR002355">
    <property type="entry name" value="Cu_oxidase_Cu_BS"/>
</dbReference>
<dbReference type="GO" id="GO:0010106">
    <property type="term" value="P:cellular response to iron ion starvation"/>
    <property type="evidence" value="ECO:0007669"/>
    <property type="project" value="TreeGrafter"/>
</dbReference>
<feature type="region of interest" description="Disordered" evidence="7">
    <location>
        <begin position="400"/>
        <end position="425"/>
    </location>
</feature>
<dbReference type="PROSITE" id="PS00079">
    <property type="entry name" value="MULTICOPPER_OXIDASE1"/>
    <property type="match status" value="1"/>
</dbReference>
<keyword evidence="4" id="KW-0479">Metal-binding</keyword>
<keyword evidence="8" id="KW-1133">Transmembrane helix</keyword>
<dbReference type="InParanoid" id="G3ATR2"/>
<evidence type="ECO:0008006" key="13">
    <source>
        <dbReference type="Google" id="ProtNLM"/>
    </source>
</evidence>
<dbReference type="InterPro" id="IPR011706">
    <property type="entry name" value="Cu-oxidase_C"/>
</dbReference>
<dbReference type="Pfam" id="PF07731">
    <property type="entry name" value="Cu-oxidase_2"/>
    <property type="match status" value="1"/>
</dbReference>
<feature type="compositionally biased region" description="Polar residues" evidence="7">
    <location>
        <begin position="415"/>
        <end position="425"/>
    </location>
</feature>
<keyword evidence="8" id="KW-0812">Transmembrane</keyword>
<dbReference type="Pfam" id="PF00394">
    <property type="entry name" value="Cu-oxidase"/>
    <property type="match status" value="1"/>
</dbReference>
<dbReference type="SUPFAM" id="SSF49503">
    <property type="entry name" value="Cupredoxins"/>
    <property type="match status" value="2"/>
</dbReference>
<dbReference type="PANTHER" id="PTHR11709:SF361">
    <property type="entry name" value="IRON TRANSPORT MULTICOPPER OXIDASE FET3"/>
    <property type="match status" value="1"/>
</dbReference>
<evidence type="ECO:0000256" key="2">
    <source>
        <dbReference type="ARBA" id="ARBA00010609"/>
    </source>
</evidence>
<dbReference type="InterPro" id="IPR044130">
    <property type="entry name" value="CuRO_2_Fet3-like"/>
</dbReference>
<evidence type="ECO:0000256" key="7">
    <source>
        <dbReference type="SAM" id="MobiDB-lite"/>
    </source>
</evidence>
<dbReference type="GO" id="GO:0033573">
    <property type="term" value="C:high-affinity iron permease complex"/>
    <property type="evidence" value="ECO:0007669"/>
    <property type="project" value="TreeGrafter"/>
</dbReference>
<dbReference type="GO" id="GO:0033215">
    <property type="term" value="P:reductive iron assimilation"/>
    <property type="evidence" value="ECO:0007669"/>
    <property type="project" value="TreeGrafter"/>
</dbReference>
<dbReference type="FunFam" id="2.60.40.420:FF:000024">
    <property type="entry name" value="FET5p Multicopper oxidase"/>
    <property type="match status" value="1"/>
</dbReference>
<dbReference type="GeneID" id="18874611"/>
<organism evidence="12">
    <name type="scientific">Spathaspora passalidarum (strain NRRL Y-27907 / 11-Y1)</name>
    <dbReference type="NCBI Taxonomy" id="619300"/>
    <lineage>
        <taxon>Eukaryota</taxon>
        <taxon>Fungi</taxon>
        <taxon>Dikarya</taxon>
        <taxon>Ascomycota</taxon>
        <taxon>Saccharomycotina</taxon>
        <taxon>Pichiomycetes</taxon>
        <taxon>Debaryomycetaceae</taxon>
        <taxon>Spathaspora</taxon>
    </lineage>
</organism>
<dbReference type="OMA" id="CDIAPGS"/>
<keyword evidence="12" id="KW-1185">Reference proteome</keyword>
<dbReference type="OrthoDB" id="2121828at2759"/>
<evidence type="ECO:0000256" key="3">
    <source>
        <dbReference type="ARBA" id="ARBA00022496"/>
    </source>
</evidence>
<dbReference type="RefSeq" id="XP_007377259.1">
    <property type="nucleotide sequence ID" value="XM_007377197.1"/>
</dbReference>
<evidence type="ECO:0000313" key="12">
    <source>
        <dbReference type="Proteomes" id="UP000000709"/>
    </source>
</evidence>
<sequence>MNATWKVEPNKTYFVRLLNIGGFVSQYIWMEDHNFTVVEADGIYVEKNETSMIYITVAQRYGLLITTKNETDRNYAFMTAVDTTMLDLIPDALQLNTTNYIVYNEDADLPKPFPPPDTYLDDFYLKPLDNTTILDDADYTITLDVVMDNLGNGINYAFFNNITYVKPKVPTLMTALSAGELATNAMVYGSNTNSFVLQPNDVIDVVVNNKDTGRHPFHMHGHVFQLIERHPEVPDDQEHVAFNASDHAEWPEKPMHRDTVWLEPLSYMVLRFKATNPGVWMFHCHLEWHLDQGLAILLVEDPIGIQNDPRQQLNDNSKQICEKAGVPWEGNAAGNNTDFLVLTGENVQHAPLPAGFTARGIVALVFSCIAGILGVTCIAIYGMSDVNEEKVAQDLDVDVDMEESEDSETKYAEESCSSYAATSTR</sequence>
<proteinExistence type="inferred from homology"/>
<dbReference type="PANTHER" id="PTHR11709">
    <property type="entry name" value="MULTI-COPPER OXIDASE"/>
    <property type="match status" value="1"/>
</dbReference>
<dbReference type="CDD" id="cd13899">
    <property type="entry name" value="CuRO_3_Fet3p"/>
    <property type="match status" value="1"/>
</dbReference>
<keyword evidence="3" id="KW-0813">Transport</keyword>
<dbReference type="CDD" id="cd13877">
    <property type="entry name" value="CuRO_2_Fet3p_like"/>
    <property type="match status" value="1"/>
</dbReference>
<evidence type="ECO:0000256" key="4">
    <source>
        <dbReference type="ARBA" id="ARBA00022723"/>
    </source>
</evidence>
<dbReference type="Gene3D" id="2.60.40.420">
    <property type="entry name" value="Cupredoxins - blue copper proteins"/>
    <property type="match status" value="2"/>
</dbReference>
<evidence type="ECO:0000256" key="8">
    <source>
        <dbReference type="SAM" id="Phobius"/>
    </source>
</evidence>
<evidence type="ECO:0000256" key="1">
    <source>
        <dbReference type="ARBA" id="ARBA00001935"/>
    </source>
</evidence>
<gene>
    <name evidence="11" type="ORF">SPAPADRAFT_63134</name>
</gene>
<keyword evidence="8" id="KW-0472">Membrane</keyword>
<dbReference type="PROSITE" id="PS00080">
    <property type="entry name" value="MULTICOPPER_OXIDASE2"/>
    <property type="match status" value="1"/>
</dbReference>
<dbReference type="AlphaFoldDB" id="G3ATR2"/>
<feature type="domain" description="Plastocyanin-like" evidence="9">
    <location>
        <begin position="2"/>
        <end position="105"/>
    </location>
</feature>
<dbReference type="GO" id="GO:0004322">
    <property type="term" value="F:ferroxidase activity"/>
    <property type="evidence" value="ECO:0007669"/>
    <property type="project" value="TreeGrafter"/>
</dbReference>
<feature type="transmembrane region" description="Helical" evidence="8">
    <location>
        <begin position="361"/>
        <end position="381"/>
    </location>
</feature>
<dbReference type="InterPro" id="IPR033138">
    <property type="entry name" value="Cu_oxidase_CS"/>
</dbReference>
<keyword evidence="6" id="KW-0560">Oxidoreductase</keyword>
<evidence type="ECO:0000256" key="5">
    <source>
        <dbReference type="ARBA" id="ARBA00022729"/>
    </source>
</evidence>
<name>G3ATR2_SPAPN</name>
<evidence type="ECO:0000313" key="11">
    <source>
        <dbReference type="EMBL" id="EGW30288.1"/>
    </source>
</evidence>
<keyword evidence="3" id="KW-0410">Iron transport</keyword>
<reference evidence="11 12" key="1">
    <citation type="journal article" date="2011" name="Proc. Natl. Acad. Sci. U.S.A.">
        <title>Comparative genomics of xylose-fermenting fungi for enhanced biofuel production.</title>
        <authorList>
            <person name="Wohlbach D.J."/>
            <person name="Kuo A."/>
            <person name="Sato T.K."/>
            <person name="Potts K.M."/>
            <person name="Salamov A.A."/>
            <person name="LaButti K.M."/>
            <person name="Sun H."/>
            <person name="Clum A."/>
            <person name="Pangilinan J.L."/>
            <person name="Lindquist E.A."/>
            <person name="Lucas S."/>
            <person name="Lapidus A."/>
            <person name="Jin M."/>
            <person name="Gunawan C."/>
            <person name="Balan V."/>
            <person name="Dale B.E."/>
            <person name="Jeffries T.W."/>
            <person name="Zinkel R."/>
            <person name="Barry K.W."/>
            <person name="Grigoriev I.V."/>
            <person name="Gasch A.P."/>
        </authorList>
    </citation>
    <scope>NUCLEOTIDE SEQUENCE [LARGE SCALE GENOMIC DNA]</scope>
    <source>
        <strain evidence="12">NRRL Y-27907 / 11-Y1</strain>
    </source>
</reference>
<protein>
    <recommendedName>
        <fullName evidence="13">Iron transport multicopper oxidase FET3</fullName>
    </recommendedName>
</protein>
<feature type="domain" description="Plastocyanin-like" evidence="10">
    <location>
        <begin position="164"/>
        <end position="302"/>
    </location>
</feature>
<dbReference type="Proteomes" id="UP000000709">
    <property type="component" value="Unassembled WGS sequence"/>
</dbReference>
<dbReference type="InterPro" id="IPR008972">
    <property type="entry name" value="Cupredoxin"/>
</dbReference>
<dbReference type="KEGG" id="spaa:SPAPADRAFT_63134"/>
<comment type="cofactor">
    <cofactor evidence="1">
        <name>Cu cation</name>
        <dbReference type="ChEBI" id="CHEBI:23378"/>
    </cofactor>
</comment>
<dbReference type="InterPro" id="IPR045087">
    <property type="entry name" value="Cu-oxidase_fam"/>
</dbReference>
<keyword evidence="3" id="KW-0408">Iron</keyword>
<evidence type="ECO:0000259" key="9">
    <source>
        <dbReference type="Pfam" id="PF00394"/>
    </source>
</evidence>
<keyword evidence="3" id="KW-0406">Ion transport</keyword>
<keyword evidence="5" id="KW-0732">Signal</keyword>
<dbReference type="STRING" id="619300.G3ATR2"/>
<evidence type="ECO:0000256" key="6">
    <source>
        <dbReference type="ARBA" id="ARBA00023002"/>
    </source>
</evidence>
<comment type="similarity">
    <text evidence="2">Belongs to the multicopper oxidase family.</text>
</comment>
<dbReference type="GO" id="GO:0005507">
    <property type="term" value="F:copper ion binding"/>
    <property type="evidence" value="ECO:0007669"/>
    <property type="project" value="InterPro"/>
</dbReference>
<dbReference type="InterPro" id="IPR001117">
    <property type="entry name" value="Cu-oxidase_2nd"/>
</dbReference>
<dbReference type="HOGENOM" id="CLU_006504_7_3_1"/>
<dbReference type="eggNOG" id="KOG1263">
    <property type="taxonomic scope" value="Eukaryota"/>
</dbReference>